<dbReference type="Pfam" id="PF00722">
    <property type="entry name" value="Glyco_hydro_16"/>
    <property type="match status" value="1"/>
</dbReference>
<dbReference type="Gene3D" id="2.60.120.200">
    <property type="match status" value="1"/>
</dbReference>
<evidence type="ECO:0000313" key="3">
    <source>
        <dbReference type="EMBL" id="AUX76247.1"/>
    </source>
</evidence>
<dbReference type="PANTHER" id="PTHR10963">
    <property type="entry name" value="GLYCOSYL HYDROLASE-RELATED"/>
    <property type="match status" value="1"/>
</dbReference>
<keyword evidence="3" id="KW-0378">Hydrolase</keyword>
<dbReference type="PANTHER" id="PTHR10963:SF55">
    <property type="entry name" value="GLYCOSIDE HYDROLASE FAMILY 16 PROTEIN"/>
    <property type="match status" value="1"/>
</dbReference>
<dbReference type="GO" id="GO:0004553">
    <property type="term" value="F:hydrolase activity, hydrolyzing O-glycosyl compounds"/>
    <property type="evidence" value="ECO:0007669"/>
    <property type="project" value="InterPro"/>
</dbReference>
<dbReference type="InterPro" id="IPR000757">
    <property type="entry name" value="Beta-glucanase-like"/>
</dbReference>
<name>A0A2L0H489_RHIFR</name>
<proteinExistence type="inferred from homology"/>
<dbReference type="RefSeq" id="WP_037426837.1">
    <property type="nucleotide sequence ID" value="NZ_CP024307.1"/>
</dbReference>
<reference evidence="3 4" key="1">
    <citation type="submission" date="2017-10" db="EMBL/GenBank/DDBJ databases">
        <title>Analysis of the genome sequences of Rhizobium populations associated to common bean (phaseolus vulgaris).</title>
        <authorList>
            <person name="Bustos P."/>
            <person name="Santamaria R.I."/>
            <person name="Miranda-Sanchez F."/>
            <person name="Perez-Carrascal O."/>
            <person name="Juarez S."/>
            <person name="Lozano L."/>
            <person name="Martinez-Flores I."/>
            <person name="Vinuesa P."/>
            <person name="Martinez-Romero E."/>
            <person name="Cevallos M.A."/>
            <person name="Romero D."/>
            <person name="Davila G."/>
            <person name="Gonzalez V."/>
        </authorList>
    </citation>
    <scope>NUCLEOTIDE SEQUENCE [LARGE SCALE GENOMIC DNA]</scope>
    <source>
        <strain evidence="3 4">NXT3</strain>
    </source>
</reference>
<evidence type="ECO:0000313" key="4">
    <source>
        <dbReference type="Proteomes" id="UP000239340"/>
    </source>
</evidence>
<dbReference type="PROSITE" id="PS51762">
    <property type="entry name" value="GH16_2"/>
    <property type="match status" value="1"/>
</dbReference>
<dbReference type="SUPFAM" id="SSF49899">
    <property type="entry name" value="Concanavalin A-like lectins/glucanases"/>
    <property type="match status" value="1"/>
</dbReference>
<comment type="similarity">
    <text evidence="1">Belongs to the glycosyl hydrolase 16 family.</text>
</comment>
<dbReference type="InterPro" id="IPR050546">
    <property type="entry name" value="Glycosyl_Hydrlase_16"/>
</dbReference>
<dbReference type="EMBL" id="CP024307">
    <property type="protein sequence ID" value="AUX76247.1"/>
    <property type="molecule type" value="Genomic_DNA"/>
</dbReference>
<dbReference type="CDD" id="cd08023">
    <property type="entry name" value="GH16_laminarinase_like"/>
    <property type="match status" value="1"/>
</dbReference>
<dbReference type="InterPro" id="IPR013320">
    <property type="entry name" value="ConA-like_dom_sf"/>
</dbReference>
<evidence type="ECO:0000256" key="1">
    <source>
        <dbReference type="ARBA" id="ARBA00006865"/>
    </source>
</evidence>
<accession>A0A2L0H489</accession>
<dbReference type="Proteomes" id="UP000239340">
    <property type="component" value="Chromosome"/>
</dbReference>
<sequence>MHPKWLPVLVGLACLVVFVLLPRLATEPTPLVKDGTWRLIFADEFDVVSLDREKWTTCYWWNKDGCTNLGNGELQWYRPENVSLNEGLLRLQARPQNIIGFEGRTFEYTSGMVTTGRDYEELPRPSRVRFRYGHVEVRAKIPDGKGLWAAIWLLPETRESRPEIDVMEALGDSPTTLRVHYHYRDEAGEKQSVGEKVKTPNLTQDWHVYSLTWDPDRIIWYLDGKEVWRYSDAGSISNEDMYLLLNLAVGGEWAGSPSENTNFPAEYLIDYVRIWQRDG</sequence>
<dbReference type="GO" id="GO:0005975">
    <property type="term" value="P:carbohydrate metabolic process"/>
    <property type="evidence" value="ECO:0007669"/>
    <property type="project" value="InterPro"/>
</dbReference>
<evidence type="ECO:0000259" key="2">
    <source>
        <dbReference type="PROSITE" id="PS51762"/>
    </source>
</evidence>
<dbReference type="AlphaFoldDB" id="A0A2L0H489"/>
<protein>
    <submittedName>
        <fullName evidence="3">Glycoside hydrolase family 16 protein</fullName>
    </submittedName>
</protein>
<organism evidence="3 4">
    <name type="scientific">Rhizobium fredii</name>
    <name type="common">Sinorhizobium fredii</name>
    <dbReference type="NCBI Taxonomy" id="380"/>
    <lineage>
        <taxon>Bacteria</taxon>
        <taxon>Pseudomonadati</taxon>
        <taxon>Pseudomonadota</taxon>
        <taxon>Alphaproteobacteria</taxon>
        <taxon>Hyphomicrobiales</taxon>
        <taxon>Rhizobiaceae</taxon>
        <taxon>Sinorhizobium/Ensifer group</taxon>
        <taxon>Sinorhizobium</taxon>
    </lineage>
</organism>
<feature type="domain" description="GH16" evidence="2">
    <location>
        <begin position="22"/>
        <end position="279"/>
    </location>
</feature>
<gene>
    <name evidence="3" type="ORF">NXT3_CH01673</name>
</gene>